<reference evidence="2" key="1">
    <citation type="journal article" date="2019" name="Int. J. Syst. Evol. Microbiol.">
        <title>The Global Catalogue of Microorganisms (GCM) 10K type strain sequencing project: providing services to taxonomists for standard genome sequencing and annotation.</title>
        <authorList>
            <consortium name="The Broad Institute Genomics Platform"/>
            <consortium name="The Broad Institute Genome Sequencing Center for Infectious Disease"/>
            <person name="Wu L."/>
            <person name="Ma J."/>
        </authorList>
    </citation>
    <scope>NUCLEOTIDE SEQUENCE [LARGE SCALE GENOMIC DNA]</scope>
    <source>
        <strain evidence="2">KCTC 52925</strain>
    </source>
</reference>
<organism evidence="1 2">
    <name type="scientific">Christiangramia antarctica</name>
    <dbReference type="NCBI Taxonomy" id="2058158"/>
    <lineage>
        <taxon>Bacteria</taxon>
        <taxon>Pseudomonadati</taxon>
        <taxon>Bacteroidota</taxon>
        <taxon>Flavobacteriia</taxon>
        <taxon>Flavobacteriales</taxon>
        <taxon>Flavobacteriaceae</taxon>
        <taxon>Christiangramia</taxon>
    </lineage>
</organism>
<evidence type="ECO:0000313" key="2">
    <source>
        <dbReference type="Proteomes" id="UP001597438"/>
    </source>
</evidence>
<comment type="caution">
    <text evidence="1">The sequence shown here is derived from an EMBL/GenBank/DDBJ whole genome shotgun (WGS) entry which is preliminary data.</text>
</comment>
<accession>A0ABW5X778</accession>
<gene>
    <name evidence="1" type="ORF">ACFSYS_14365</name>
</gene>
<proteinExistence type="predicted"/>
<protein>
    <submittedName>
        <fullName evidence="1">Ferritin-like domain-containing protein</fullName>
    </submittedName>
</protein>
<name>A0ABW5X778_9FLAO</name>
<dbReference type="RefSeq" id="WP_251738904.1">
    <property type="nucleotide sequence ID" value="NZ_JBHUOJ010000032.1"/>
</dbReference>
<dbReference type="InterPro" id="IPR009078">
    <property type="entry name" value="Ferritin-like_SF"/>
</dbReference>
<dbReference type="Pfam" id="PF13668">
    <property type="entry name" value="Ferritin_2"/>
    <property type="match status" value="1"/>
</dbReference>
<sequence>MSFIKILDKISDKTSLDASASRRDVFKQFKSFGKDVTMASIPFGLAATSKNTKAANAAFVTTAMQASPTDVLNFALTLEYLEKEYYNIAIDTDGLIPSETKDIFAQISKHEDDHVAFLLAALGDAAVPKPTFDFTGAPGGLALDPFENYDTFLALSQGFEDTGVRAYKGQAGALANDNALLEYALQIHSVEARHASKVRRLRGQKGWVTGGDAASNGLPDAFNPIYAGATPESNLVQGGVDLSGMFADFGGDQAVQEAFDEPLTMEEVLAIGGFFIVADSDS</sequence>
<dbReference type="Proteomes" id="UP001597438">
    <property type="component" value="Unassembled WGS sequence"/>
</dbReference>
<keyword evidence="2" id="KW-1185">Reference proteome</keyword>
<dbReference type="EMBL" id="JBHUOJ010000032">
    <property type="protein sequence ID" value="MFD2834472.1"/>
    <property type="molecule type" value="Genomic_DNA"/>
</dbReference>
<dbReference type="SUPFAM" id="SSF47240">
    <property type="entry name" value="Ferritin-like"/>
    <property type="match status" value="1"/>
</dbReference>
<evidence type="ECO:0000313" key="1">
    <source>
        <dbReference type="EMBL" id="MFD2834472.1"/>
    </source>
</evidence>